<keyword evidence="1" id="KW-0175">Coiled coil</keyword>
<feature type="coiled-coil region" evidence="1">
    <location>
        <begin position="136"/>
        <end position="163"/>
    </location>
</feature>
<dbReference type="Proteomes" id="UP001560573">
    <property type="component" value="Unassembled WGS sequence"/>
</dbReference>
<evidence type="ECO:0000256" key="1">
    <source>
        <dbReference type="SAM" id="Coils"/>
    </source>
</evidence>
<keyword evidence="6" id="KW-1185">Reference proteome</keyword>
<keyword evidence="2" id="KW-0812">Transmembrane</keyword>
<accession>A0ABV3ZIJ3</accession>
<dbReference type="Gene3D" id="3.30.565.10">
    <property type="entry name" value="Histidine kinase-like ATPase, C-terminal domain"/>
    <property type="match status" value="1"/>
</dbReference>
<keyword evidence="2" id="KW-0472">Membrane</keyword>
<dbReference type="InterPro" id="IPR050640">
    <property type="entry name" value="Bact_2-comp_sensor_kinase"/>
</dbReference>
<dbReference type="PANTHER" id="PTHR34220">
    <property type="entry name" value="SENSOR HISTIDINE KINASE YPDA"/>
    <property type="match status" value="1"/>
</dbReference>
<comment type="caution">
    <text evidence="5">The sequence shown here is derived from an EMBL/GenBank/DDBJ whole genome shotgun (WGS) entry which is preliminary data.</text>
</comment>
<evidence type="ECO:0000313" key="5">
    <source>
        <dbReference type="EMBL" id="MEX6689335.1"/>
    </source>
</evidence>
<proteinExistence type="predicted"/>
<dbReference type="Pfam" id="PF14501">
    <property type="entry name" value="HATPase_c_5"/>
    <property type="match status" value="1"/>
</dbReference>
<feature type="domain" description="Sensor histidine kinase NatK-like C-terminal" evidence="4">
    <location>
        <begin position="258"/>
        <end position="341"/>
    </location>
</feature>
<dbReference type="Pfam" id="PF06580">
    <property type="entry name" value="His_kinase"/>
    <property type="match status" value="1"/>
</dbReference>
<dbReference type="RefSeq" id="WP_369330742.1">
    <property type="nucleotide sequence ID" value="NZ_JAULBC010000006.1"/>
</dbReference>
<feature type="domain" description="Signal transduction histidine kinase internal region" evidence="3">
    <location>
        <begin position="156"/>
        <end position="233"/>
    </location>
</feature>
<dbReference type="PANTHER" id="PTHR34220:SF7">
    <property type="entry name" value="SENSOR HISTIDINE KINASE YPDA"/>
    <property type="match status" value="1"/>
</dbReference>
<protein>
    <submittedName>
        <fullName evidence="5">Histidine kinase</fullName>
    </submittedName>
</protein>
<reference evidence="5 6" key="1">
    <citation type="submission" date="2023-07" db="EMBL/GenBank/DDBJ databases">
        <authorList>
            <person name="Lian W.-H."/>
        </authorList>
    </citation>
    <scope>NUCLEOTIDE SEQUENCE [LARGE SCALE GENOMIC DNA]</scope>
    <source>
        <strain evidence="5 6">SYSU DXS3180</strain>
    </source>
</reference>
<evidence type="ECO:0000313" key="6">
    <source>
        <dbReference type="Proteomes" id="UP001560573"/>
    </source>
</evidence>
<evidence type="ECO:0000259" key="4">
    <source>
        <dbReference type="Pfam" id="PF14501"/>
    </source>
</evidence>
<dbReference type="EMBL" id="JAULBC010000006">
    <property type="protein sequence ID" value="MEX6689335.1"/>
    <property type="molecule type" value="Genomic_DNA"/>
</dbReference>
<keyword evidence="5" id="KW-0418">Kinase</keyword>
<feature type="transmembrane region" description="Helical" evidence="2">
    <location>
        <begin position="12"/>
        <end position="30"/>
    </location>
</feature>
<evidence type="ECO:0000256" key="2">
    <source>
        <dbReference type="SAM" id="Phobius"/>
    </source>
</evidence>
<feature type="transmembrane region" description="Helical" evidence="2">
    <location>
        <begin position="82"/>
        <end position="107"/>
    </location>
</feature>
<dbReference type="GO" id="GO:0016301">
    <property type="term" value="F:kinase activity"/>
    <property type="evidence" value="ECO:0007669"/>
    <property type="project" value="UniProtKB-KW"/>
</dbReference>
<evidence type="ECO:0000259" key="3">
    <source>
        <dbReference type="Pfam" id="PF06580"/>
    </source>
</evidence>
<keyword evidence="5" id="KW-0808">Transferase</keyword>
<keyword evidence="2" id="KW-1133">Transmembrane helix</keyword>
<dbReference type="InterPro" id="IPR036890">
    <property type="entry name" value="HATPase_C_sf"/>
</dbReference>
<name>A0ABV3ZIJ3_9BACT</name>
<organism evidence="5 6">
    <name type="scientific">Danxiaibacter flavus</name>
    <dbReference type="NCBI Taxonomy" id="3049108"/>
    <lineage>
        <taxon>Bacteria</taxon>
        <taxon>Pseudomonadati</taxon>
        <taxon>Bacteroidota</taxon>
        <taxon>Chitinophagia</taxon>
        <taxon>Chitinophagales</taxon>
        <taxon>Chitinophagaceae</taxon>
        <taxon>Danxiaibacter</taxon>
    </lineage>
</organism>
<feature type="transmembrane region" description="Helical" evidence="2">
    <location>
        <begin position="50"/>
        <end position="70"/>
    </location>
</feature>
<dbReference type="InterPro" id="IPR010559">
    <property type="entry name" value="Sig_transdc_His_kin_internal"/>
</dbReference>
<gene>
    <name evidence="5" type="ORF">QTN47_17635</name>
</gene>
<dbReference type="InterPro" id="IPR032834">
    <property type="entry name" value="NatK-like_C"/>
</dbReference>
<feature type="transmembrane region" description="Helical" evidence="2">
    <location>
        <begin position="119"/>
        <end position="135"/>
    </location>
</feature>
<sequence length="344" mass="40713">MKLQWYNKKWVQVLFHLLFWVILFSLPYLLKPYDNEKHASEKHDEGFTYLYFSHIVVWMAIFYINAFLLVPRLIYLKKFWKYFITHIVLLALVLLLDYLCFDIFVFHKEYIFRNALLNIFPYIFMVACSTAYEVIKDRINADKLAQEKENENLKTELVFLRSQVSPHFMFNVLNNMVALSRKHSEQLEPSLIKLSSLMRYMLYETDEDKVALDKEIEYLQSYIDLQQQRFGKKVAIHTDMSEVDKSYFIEPMLLIPFVENAFKHGTGLIEDACIDIKLQAVNGSLIFSVKNKFNENKEEVKDKTSGIGLANVKRRLNLLYGNDHSINIQKNEGWFAVSLQINLH</sequence>
<dbReference type="SUPFAM" id="SSF55874">
    <property type="entry name" value="ATPase domain of HSP90 chaperone/DNA topoisomerase II/histidine kinase"/>
    <property type="match status" value="1"/>
</dbReference>